<dbReference type="Pfam" id="PF21906">
    <property type="entry name" value="WHD_NrtR"/>
    <property type="match status" value="1"/>
</dbReference>
<organism evidence="2 3">
    <name type="scientific">Achromobacter marplatensis</name>
    <dbReference type="NCBI Taxonomy" id="470868"/>
    <lineage>
        <taxon>Bacteria</taxon>
        <taxon>Pseudomonadati</taxon>
        <taxon>Pseudomonadota</taxon>
        <taxon>Betaproteobacteria</taxon>
        <taxon>Burkholderiales</taxon>
        <taxon>Alcaligenaceae</taxon>
        <taxon>Achromobacter</taxon>
    </lineage>
</organism>
<evidence type="ECO:0000313" key="3">
    <source>
        <dbReference type="Proteomes" id="UP000252124"/>
    </source>
</evidence>
<dbReference type="EMBL" id="QNRM01000003">
    <property type="protein sequence ID" value="RBP20874.1"/>
    <property type="molecule type" value="Genomic_DNA"/>
</dbReference>
<accession>A0ABX9GAM4</accession>
<feature type="domain" description="NrtR DNA-binding winged helix" evidence="1">
    <location>
        <begin position="223"/>
        <end position="280"/>
    </location>
</feature>
<comment type="caution">
    <text evidence="2">The sequence shown here is derived from an EMBL/GenBank/DDBJ whole genome shotgun (WGS) entry which is preliminary data.</text>
</comment>
<dbReference type="InterPro" id="IPR036388">
    <property type="entry name" value="WH-like_DNA-bd_sf"/>
</dbReference>
<dbReference type="InterPro" id="IPR011213">
    <property type="entry name" value="NMN_biosyn"/>
</dbReference>
<sequence length="305" mass="34744">MSRIGEPEIVFVVSTVAHEQPLVLTMGSSESLPWEKVSAQFPSLSAQVRAWLEHRLNTSSSVEQLYTHAERYLLGEPEAPVLSVSYLSNIHLSKTPGRDWKSWYDYLPWEDRRENDTRTPFDISALVSSLERWCPTARSPLHQARLRNRIAILFGLPPHTWREDRALSRLQLLHAAGLISDMEGGALHDHTVAGRAMEHDHRRILATAVSRVRANLFSHVMLFSFAPPRFTLLELQLIAEAVLGRRVHKQNFRRWAEPYVVPVIPNVSRGSHGRPARMFSIRASAYRDEPATGPARPRSDRIVFT</sequence>
<name>A0ABX9GAM4_9BURK</name>
<proteinExistence type="predicted"/>
<reference evidence="2 3" key="1">
    <citation type="submission" date="2018-06" db="EMBL/GenBank/DDBJ databases">
        <title>Genomic Encyclopedia of Type Strains, Phase III (KMG-III): the genomes of soil and plant-associated and newly described type strains.</title>
        <authorList>
            <person name="Whitman W."/>
        </authorList>
    </citation>
    <scope>NUCLEOTIDE SEQUENCE [LARGE SCALE GENOMIC DNA]</scope>
    <source>
        <strain evidence="2 3">CECT 7342</strain>
    </source>
</reference>
<evidence type="ECO:0000313" key="2">
    <source>
        <dbReference type="EMBL" id="RBP20874.1"/>
    </source>
</evidence>
<dbReference type="Proteomes" id="UP000252124">
    <property type="component" value="Unassembled WGS sequence"/>
</dbReference>
<protein>
    <recommendedName>
        <fullName evidence="1">NrtR DNA-binding winged helix domain-containing protein</fullName>
    </recommendedName>
</protein>
<dbReference type="Gene3D" id="1.10.10.10">
    <property type="entry name" value="Winged helix-like DNA-binding domain superfamily/Winged helix DNA-binding domain"/>
    <property type="match status" value="1"/>
</dbReference>
<dbReference type="PIRSF" id="PIRSF019423">
    <property type="entry name" value="NMN_biosyn"/>
    <property type="match status" value="1"/>
</dbReference>
<dbReference type="InterPro" id="IPR036390">
    <property type="entry name" value="WH_DNA-bd_sf"/>
</dbReference>
<gene>
    <name evidence="2" type="ORF">DFP87_103118</name>
</gene>
<dbReference type="InterPro" id="IPR054105">
    <property type="entry name" value="WHD_NrtR"/>
</dbReference>
<evidence type="ECO:0000259" key="1">
    <source>
        <dbReference type="Pfam" id="PF21906"/>
    </source>
</evidence>
<keyword evidence="3" id="KW-1185">Reference proteome</keyword>
<dbReference type="SUPFAM" id="SSF46785">
    <property type="entry name" value="Winged helix' DNA-binding domain"/>
    <property type="match status" value="1"/>
</dbReference>